<reference evidence="17 18" key="1">
    <citation type="submission" date="2014-06" db="EMBL/GenBank/DDBJ databases">
        <title>Helicobacter pullorum isolates in fresh chicken meat - phenotypic and genotypic features.</title>
        <authorList>
            <person name="Borges V."/>
            <person name="Santos A."/>
            <person name="Correia C.B."/>
            <person name="Saraiva M."/>
            <person name="Menard A."/>
            <person name="Vieira L."/>
            <person name="Sampaio D.A."/>
            <person name="Gomes J.P."/>
            <person name="Oleastro M."/>
        </authorList>
    </citation>
    <scope>NUCLEOTIDE SEQUENCE [LARGE SCALE GENOMIC DNA]</scope>
    <source>
        <strain evidence="17 18">229334/12</strain>
    </source>
</reference>
<evidence type="ECO:0000256" key="11">
    <source>
        <dbReference type="ARBA" id="ARBA00047836"/>
    </source>
</evidence>
<comment type="similarity">
    <text evidence="3 12 13">Belongs to the DapA family.</text>
</comment>
<protein>
    <recommendedName>
        <fullName evidence="4 12">4-hydroxy-tetrahydrodipicolinate synthase</fullName>
        <shortName evidence="12">HTPA synthase</shortName>
        <ecNumber evidence="4 12">4.3.3.7</ecNumber>
    </recommendedName>
</protein>
<evidence type="ECO:0000256" key="16">
    <source>
        <dbReference type="PIRSR" id="PIRSR001365-3"/>
    </source>
</evidence>
<dbReference type="PIRSF" id="PIRSF001365">
    <property type="entry name" value="DHDPS"/>
    <property type="match status" value="1"/>
</dbReference>
<dbReference type="GO" id="GO:0009089">
    <property type="term" value="P:lysine biosynthetic process via diaminopimelate"/>
    <property type="evidence" value="ECO:0007669"/>
    <property type="project" value="UniProtKB-UniRule"/>
</dbReference>
<comment type="subunit">
    <text evidence="12">Homotetramer; dimer of dimers.</text>
</comment>
<dbReference type="SMART" id="SM01130">
    <property type="entry name" value="DHDPS"/>
    <property type="match status" value="1"/>
</dbReference>
<dbReference type="PRINTS" id="PR00146">
    <property type="entry name" value="DHPICSNTHASE"/>
</dbReference>
<comment type="subcellular location">
    <subcellularLocation>
        <location evidence="12">Cytoplasm</location>
    </subcellularLocation>
</comment>
<dbReference type="UniPathway" id="UPA00034">
    <property type="reaction ID" value="UER00017"/>
</dbReference>
<evidence type="ECO:0000313" key="17">
    <source>
        <dbReference type="EMBL" id="KPH55419.1"/>
    </source>
</evidence>
<feature type="site" description="L-lysine inhibitor binding" evidence="16">
    <location>
        <position position="90"/>
    </location>
</feature>
<evidence type="ECO:0000256" key="12">
    <source>
        <dbReference type="HAMAP-Rule" id="MF_00418"/>
    </source>
</evidence>
<keyword evidence="9 12" id="KW-0456">Lyase</keyword>
<dbReference type="GO" id="GO:0005829">
    <property type="term" value="C:cytosol"/>
    <property type="evidence" value="ECO:0007669"/>
    <property type="project" value="TreeGrafter"/>
</dbReference>
<feature type="binding site" evidence="12 15">
    <location>
        <position position="213"/>
    </location>
    <ligand>
        <name>pyruvate</name>
        <dbReference type="ChEBI" id="CHEBI:15361"/>
    </ligand>
</feature>
<dbReference type="RefSeq" id="WP_054198288.1">
    <property type="nucleotide sequence ID" value="NZ_JNOC01000044.1"/>
</dbReference>
<dbReference type="GO" id="GO:0019877">
    <property type="term" value="P:diaminopimelate biosynthetic process"/>
    <property type="evidence" value="ECO:0007669"/>
    <property type="project" value="UniProtKB-UniRule"/>
</dbReference>
<evidence type="ECO:0000313" key="18">
    <source>
        <dbReference type="Proteomes" id="UP000037997"/>
    </source>
</evidence>
<keyword evidence="7 12" id="KW-0220">Diaminopimelate biosynthesis</keyword>
<dbReference type="Gene3D" id="3.20.20.70">
    <property type="entry name" value="Aldolase class I"/>
    <property type="match status" value="1"/>
</dbReference>
<evidence type="ECO:0000256" key="9">
    <source>
        <dbReference type="ARBA" id="ARBA00023239"/>
    </source>
</evidence>
<evidence type="ECO:0000256" key="5">
    <source>
        <dbReference type="ARBA" id="ARBA00022490"/>
    </source>
</evidence>
<comment type="caution">
    <text evidence="17">The sequence shown here is derived from an EMBL/GenBank/DDBJ whole genome shotgun (WGS) entry which is preliminary data.</text>
</comment>
<comment type="catalytic activity">
    <reaction evidence="11 12">
        <text>L-aspartate 4-semialdehyde + pyruvate = (2S,4S)-4-hydroxy-2,3,4,5-tetrahydrodipicolinate + H2O + H(+)</text>
        <dbReference type="Rhea" id="RHEA:34171"/>
        <dbReference type="ChEBI" id="CHEBI:15361"/>
        <dbReference type="ChEBI" id="CHEBI:15377"/>
        <dbReference type="ChEBI" id="CHEBI:15378"/>
        <dbReference type="ChEBI" id="CHEBI:67139"/>
        <dbReference type="ChEBI" id="CHEBI:537519"/>
        <dbReference type="EC" id="4.3.3.7"/>
    </reaction>
</comment>
<comment type="pathway">
    <text evidence="2 12">Amino-acid biosynthesis; L-lysine biosynthesis via DAP pathway; (S)-tetrahydrodipicolinate from L-aspartate: step 3/4.</text>
</comment>
<dbReference type="InterPro" id="IPR005263">
    <property type="entry name" value="DapA"/>
</dbReference>
<dbReference type="EC" id="4.3.3.7" evidence="4 12"/>
<dbReference type="STRING" id="35818.HPU229336_03600"/>
<gene>
    <name evidence="12" type="primary">dapA</name>
    <name evidence="17" type="ORF">HPU229334_09125</name>
</gene>
<evidence type="ECO:0000256" key="13">
    <source>
        <dbReference type="PIRNR" id="PIRNR001365"/>
    </source>
</evidence>
<evidence type="ECO:0000256" key="7">
    <source>
        <dbReference type="ARBA" id="ARBA00022915"/>
    </source>
</evidence>
<dbReference type="GO" id="GO:0008840">
    <property type="term" value="F:4-hydroxy-tetrahydrodipicolinate synthase activity"/>
    <property type="evidence" value="ECO:0007669"/>
    <property type="project" value="UniProtKB-UniRule"/>
</dbReference>
<evidence type="ECO:0000256" key="2">
    <source>
        <dbReference type="ARBA" id="ARBA00005120"/>
    </source>
</evidence>
<feature type="site" description="L-lysine inhibitor binding" evidence="16">
    <location>
        <position position="94"/>
    </location>
</feature>
<feature type="active site" description="Proton donor/acceptor" evidence="12 14">
    <location>
        <position position="143"/>
    </location>
</feature>
<evidence type="ECO:0000256" key="14">
    <source>
        <dbReference type="PIRSR" id="PIRSR001365-1"/>
    </source>
</evidence>
<evidence type="ECO:0000256" key="1">
    <source>
        <dbReference type="ARBA" id="ARBA00003294"/>
    </source>
</evidence>
<sequence length="304" mass="33387">MQTKEQIIGAMTALITPFKNNKLDLETYEKLIQRQINNGIDVIVPVGTTGESATLSHQEHKECIEVALSVAKKNKLDGKNIKVLAGAGSNSTQEAIELAKFAENTGADGILCVTPYYNKPTQEGLYQHYKSVANAISIPLMLYNVPGRTGVNLENHTILRLFNEVQNIYAIKEASGNLEKIIDLNTKAKNLIITSGDDVINYPVLCCGGMGVISVTSNLLPNKVAELTHSILLESNYQKAHNLSNELYAINKALFIESNPIPIKAAMYLSGLLHTLEYRLPLVPPSAENLKILENILTKYEVVK</sequence>
<dbReference type="PANTHER" id="PTHR12128:SF66">
    <property type="entry name" value="4-HYDROXY-2-OXOGLUTARATE ALDOLASE, MITOCHONDRIAL"/>
    <property type="match status" value="1"/>
</dbReference>
<dbReference type="InterPro" id="IPR002220">
    <property type="entry name" value="DapA-like"/>
</dbReference>
<proteinExistence type="inferred from homology"/>
<name>A0A0N0LTN1_9HELI</name>
<dbReference type="CDD" id="cd00950">
    <property type="entry name" value="DHDPS"/>
    <property type="match status" value="1"/>
</dbReference>
<feature type="active site" description="Schiff-base intermediate with substrate" evidence="12 14">
    <location>
        <position position="172"/>
    </location>
</feature>
<evidence type="ECO:0000256" key="3">
    <source>
        <dbReference type="ARBA" id="ARBA00007592"/>
    </source>
</evidence>
<accession>A0A0N0LTN1</accession>
<dbReference type="PATRIC" id="fig|35818.11.peg.1803"/>
<dbReference type="EMBL" id="JNOC01000044">
    <property type="protein sequence ID" value="KPH55419.1"/>
    <property type="molecule type" value="Genomic_DNA"/>
</dbReference>
<keyword evidence="6 12" id="KW-0028">Amino-acid biosynthesis</keyword>
<organism evidence="17 18">
    <name type="scientific">Helicobacter pullorum</name>
    <dbReference type="NCBI Taxonomy" id="35818"/>
    <lineage>
        <taxon>Bacteria</taxon>
        <taxon>Pseudomonadati</taxon>
        <taxon>Campylobacterota</taxon>
        <taxon>Epsilonproteobacteria</taxon>
        <taxon>Campylobacterales</taxon>
        <taxon>Helicobacteraceae</taxon>
        <taxon>Helicobacter</taxon>
    </lineage>
</organism>
<feature type="site" description="L-lysine inhibitor binding; via carbonyl oxygen" evidence="16">
    <location>
        <position position="53"/>
    </location>
</feature>
<dbReference type="PROSITE" id="PS00666">
    <property type="entry name" value="DHDPS_2"/>
    <property type="match status" value="1"/>
</dbReference>
<dbReference type="NCBIfam" id="TIGR00674">
    <property type="entry name" value="dapA"/>
    <property type="match status" value="1"/>
</dbReference>
<evidence type="ECO:0000256" key="4">
    <source>
        <dbReference type="ARBA" id="ARBA00012086"/>
    </source>
</evidence>
<comment type="caution">
    <text evidence="12">Was originally thought to be a dihydrodipicolinate synthase (DHDPS), catalyzing the condensation of (S)-aspartate-beta-semialdehyde [(S)-ASA] and pyruvate to dihydrodipicolinate (DHDP). However, it was shown in E.coli that the product of the enzymatic reaction is not dihydrodipicolinate but in fact (4S)-4-hydroxy-2,3,4,5-tetrahydro-(2S)-dipicolinic acid (HTPA), and that the consecutive dehydration reaction leading to DHDP is not spontaneous but catalyzed by DapB.</text>
</comment>
<keyword evidence="8 12" id="KW-0457">Lysine biosynthesis</keyword>
<feature type="binding site" evidence="12 15">
    <location>
        <position position="49"/>
    </location>
    <ligand>
        <name>pyruvate</name>
        <dbReference type="ChEBI" id="CHEBI:15361"/>
    </ligand>
</feature>
<dbReference type="SUPFAM" id="SSF51569">
    <property type="entry name" value="Aldolase"/>
    <property type="match status" value="1"/>
</dbReference>
<evidence type="ECO:0000256" key="15">
    <source>
        <dbReference type="PIRSR" id="PIRSR001365-2"/>
    </source>
</evidence>
<feature type="site" description="Part of a proton relay during catalysis" evidence="12 16">
    <location>
        <position position="48"/>
    </location>
</feature>
<comment type="function">
    <text evidence="1 12">Catalyzes the condensation of (S)-aspartate-beta-semialdehyde [(S)-ASA] and pyruvate to 4-hydroxy-tetrahydrodipicolinate (HTPA).</text>
</comment>
<feature type="site" description="Part of a proton relay during catalysis" evidence="12 16">
    <location>
        <position position="117"/>
    </location>
</feature>
<dbReference type="InterPro" id="IPR013785">
    <property type="entry name" value="Aldolase_TIM"/>
</dbReference>
<dbReference type="Pfam" id="PF00701">
    <property type="entry name" value="DHDPS"/>
    <property type="match status" value="1"/>
</dbReference>
<evidence type="ECO:0000256" key="8">
    <source>
        <dbReference type="ARBA" id="ARBA00023154"/>
    </source>
</evidence>
<dbReference type="PANTHER" id="PTHR12128">
    <property type="entry name" value="DIHYDRODIPICOLINATE SYNTHASE"/>
    <property type="match status" value="1"/>
</dbReference>
<dbReference type="HAMAP" id="MF_00418">
    <property type="entry name" value="DapA"/>
    <property type="match status" value="1"/>
</dbReference>
<keyword evidence="10 12" id="KW-0704">Schiff base</keyword>
<feature type="site" description="L-lysine inhibitor binding" evidence="16">
    <location>
        <position position="116"/>
    </location>
</feature>
<evidence type="ECO:0000256" key="10">
    <source>
        <dbReference type="ARBA" id="ARBA00023270"/>
    </source>
</evidence>
<keyword evidence="5 12" id="KW-0963">Cytoplasm</keyword>
<dbReference type="Proteomes" id="UP000037997">
    <property type="component" value="Unassembled WGS sequence"/>
</dbReference>
<dbReference type="AlphaFoldDB" id="A0A0N0LTN1"/>
<dbReference type="InterPro" id="IPR020625">
    <property type="entry name" value="Schiff_base-form_aldolases_AS"/>
</dbReference>
<evidence type="ECO:0000256" key="6">
    <source>
        <dbReference type="ARBA" id="ARBA00022605"/>
    </source>
</evidence>